<dbReference type="InterPro" id="IPR042099">
    <property type="entry name" value="ANL_N_sf"/>
</dbReference>
<evidence type="ECO:0000256" key="3">
    <source>
        <dbReference type="ARBA" id="ARBA00023098"/>
    </source>
</evidence>
<dbReference type="PANTHER" id="PTHR43272:SF32">
    <property type="entry name" value="AMP-DEPENDENT SYNTHETASE_LIGASE DOMAIN-CONTAINING PROTEIN"/>
    <property type="match status" value="1"/>
</dbReference>
<comment type="caution">
    <text evidence="4">The sequence shown here is derived from an EMBL/GenBank/DDBJ whole genome shotgun (WGS) entry which is preliminary data.</text>
</comment>
<proteinExistence type="predicted"/>
<evidence type="ECO:0000256" key="2">
    <source>
        <dbReference type="ARBA" id="ARBA00022832"/>
    </source>
</evidence>
<evidence type="ECO:0000313" key="4">
    <source>
        <dbReference type="EMBL" id="GAI20040.1"/>
    </source>
</evidence>
<protein>
    <submittedName>
        <fullName evidence="4">Uncharacterized protein</fullName>
    </submittedName>
</protein>
<keyword evidence="3" id="KW-0443">Lipid metabolism</keyword>
<dbReference type="GO" id="GO:0016020">
    <property type="term" value="C:membrane"/>
    <property type="evidence" value="ECO:0007669"/>
    <property type="project" value="TreeGrafter"/>
</dbReference>
<feature type="non-terminal residue" evidence="4">
    <location>
        <position position="285"/>
    </location>
</feature>
<gene>
    <name evidence="4" type="ORF">S06H3_29267</name>
</gene>
<keyword evidence="2" id="KW-0276">Fatty acid metabolism</keyword>
<dbReference type="Gene3D" id="3.40.50.12780">
    <property type="entry name" value="N-terminal domain of ligase-like"/>
    <property type="match status" value="1"/>
</dbReference>
<feature type="non-terminal residue" evidence="4">
    <location>
        <position position="1"/>
    </location>
</feature>
<sequence length="285" mass="32094">YLRTLATSDLVLLRQLRDRIGLSNAKFAATAGSVLGEDTFKFIAALGIKLRQVYGSSEGGMISGHSEDDILVETLGPPLPGVEVKISNEGEILIKSDYAFSRYYKNPEATSEALKDGWWYSGDAGNVNKHGHIIFMDRVSELGELRSGEKYAPQYIESGLRFSTYIKDAMAVGDKTRDFVTGIIIIDFENVGRWAEMNRVPYTTFTDLSQKQEVANLIRADVERVNGTLPEVARVRRYVLLHKEFDPDEADLTRTRKLKREALEERYKDLIEALYAGEKEIEVEA</sequence>
<dbReference type="Pfam" id="PF23562">
    <property type="entry name" value="AMP-binding_C_3"/>
    <property type="match status" value="1"/>
</dbReference>
<keyword evidence="1" id="KW-0436">Ligase</keyword>
<reference evidence="4" key="1">
    <citation type="journal article" date="2014" name="Front. Microbiol.">
        <title>High frequency of phylogenetically diverse reductive dehalogenase-homologous genes in deep subseafloor sedimentary metagenomes.</title>
        <authorList>
            <person name="Kawai M."/>
            <person name="Futagami T."/>
            <person name="Toyoda A."/>
            <person name="Takaki Y."/>
            <person name="Nishi S."/>
            <person name="Hori S."/>
            <person name="Arai W."/>
            <person name="Tsubouchi T."/>
            <person name="Morono Y."/>
            <person name="Uchiyama I."/>
            <person name="Ito T."/>
            <person name="Fujiyama A."/>
            <person name="Inagaki F."/>
            <person name="Takami H."/>
        </authorList>
    </citation>
    <scope>NUCLEOTIDE SEQUENCE</scope>
    <source>
        <strain evidence="4">Expedition CK06-06</strain>
    </source>
</reference>
<dbReference type="EMBL" id="BARV01017136">
    <property type="protein sequence ID" value="GAI20040.1"/>
    <property type="molecule type" value="Genomic_DNA"/>
</dbReference>
<name>X1MZJ6_9ZZZZ</name>
<dbReference type="GO" id="GO:0005783">
    <property type="term" value="C:endoplasmic reticulum"/>
    <property type="evidence" value="ECO:0007669"/>
    <property type="project" value="TreeGrafter"/>
</dbReference>
<dbReference type="PANTHER" id="PTHR43272">
    <property type="entry name" value="LONG-CHAIN-FATTY-ACID--COA LIGASE"/>
    <property type="match status" value="1"/>
</dbReference>
<dbReference type="AlphaFoldDB" id="X1MZJ6"/>
<accession>X1MZJ6</accession>
<dbReference type="SUPFAM" id="SSF56801">
    <property type="entry name" value="Acetyl-CoA synthetase-like"/>
    <property type="match status" value="1"/>
</dbReference>
<evidence type="ECO:0000256" key="1">
    <source>
        <dbReference type="ARBA" id="ARBA00022598"/>
    </source>
</evidence>
<dbReference type="GO" id="GO:0004467">
    <property type="term" value="F:long-chain fatty acid-CoA ligase activity"/>
    <property type="evidence" value="ECO:0007669"/>
    <property type="project" value="TreeGrafter"/>
</dbReference>
<organism evidence="4">
    <name type="scientific">marine sediment metagenome</name>
    <dbReference type="NCBI Taxonomy" id="412755"/>
    <lineage>
        <taxon>unclassified sequences</taxon>
        <taxon>metagenomes</taxon>
        <taxon>ecological metagenomes</taxon>
    </lineage>
</organism>